<protein>
    <submittedName>
        <fullName evidence="7">ABC transporter permease</fullName>
    </submittedName>
</protein>
<organism evidence="7 8">
    <name type="scientific">Kushneria phosphatilytica</name>
    <dbReference type="NCBI Taxonomy" id="657387"/>
    <lineage>
        <taxon>Bacteria</taxon>
        <taxon>Pseudomonadati</taxon>
        <taxon>Pseudomonadota</taxon>
        <taxon>Gammaproteobacteria</taxon>
        <taxon>Oceanospirillales</taxon>
        <taxon>Halomonadaceae</taxon>
        <taxon>Kushneria</taxon>
    </lineage>
</organism>
<reference evidence="7 8" key="1">
    <citation type="submission" date="2019-08" db="EMBL/GenBank/DDBJ databases">
        <title>Complete genome sequence of Kushneria sp. YCWA18, a halophilic phosphate-solubilizing bacterium isolated from Daqiao saltern in China.</title>
        <authorList>
            <person name="Du G.-X."/>
            <person name="Qu L.-Y."/>
        </authorList>
    </citation>
    <scope>NUCLEOTIDE SEQUENCE [LARGE SCALE GENOMIC DNA]</scope>
    <source>
        <strain evidence="7 8">YCWA18</strain>
    </source>
</reference>
<keyword evidence="2" id="KW-0813">Transport</keyword>
<keyword evidence="6" id="KW-0472">Membrane</keyword>
<sequence length="482" mass="52913">MGLVILTLILLPAADLSITVRDPWVELQRMAGGLLTPDFARVSAPFEAVGLTVAFALWGVALGLLAGIPLTLVFHRCRWIRGFCAALRAVHELFWALLFLQIFGTSAVTALAAIAVPFAGIFAKVFAEILDQLDPAPAHALPHGIGRLSRFLYIEWPQARGQLLAYVRYRFECALRSSLLLGFVGLPTLGFYLESAFRQGRYQEAGAELLIFYLLIGTLRWWGDRRFLWLLLPISAWLLGPWPDVDPSLAWRFVTHDIWPAPLLNGDPAGLAQWWTQLPPLGAAIGNTLLLALMGTSGALIVALVLWPLVCRHFTGPVRRWLGAGVLIALRSTPEVLFAFVLLLLTGPSMLPAWIALALHNGALIAFLVARHADELRPGLPDVRGVNLYCWELLPRVMPGLLALVFYRAEVIMRETAILGILGVATLGFQIDSAFAWLHFDTALFLLIITCLLNLTVDALSRQLRPARTPTALSCDTPGPPA</sequence>
<dbReference type="CDD" id="cd06261">
    <property type="entry name" value="TM_PBP2"/>
    <property type="match status" value="1"/>
</dbReference>
<comment type="subcellular location">
    <subcellularLocation>
        <location evidence="1">Cell membrane</location>
        <topology evidence="1">Multi-pass membrane protein</topology>
    </subcellularLocation>
</comment>
<dbReference type="OrthoDB" id="7808588at2"/>
<dbReference type="STRING" id="657387.BH688_09195"/>
<dbReference type="Pfam" id="PF00528">
    <property type="entry name" value="BPD_transp_1"/>
    <property type="match status" value="1"/>
</dbReference>
<accession>A0A1S1NZ18</accession>
<keyword evidence="3" id="KW-1003">Cell membrane</keyword>
<dbReference type="InterPro" id="IPR035906">
    <property type="entry name" value="MetI-like_sf"/>
</dbReference>
<evidence type="ECO:0000256" key="2">
    <source>
        <dbReference type="ARBA" id="ARBA00022448"/>
    </source>
</evidence>
<keyword evidence="4" id="KW-0812">Transmembrane</keyword>
<dbReference type="SUPFAM" id="SSF161098">
    <property type="entry name" value="MetI-like"/>
    <property type="match status" value="2"/>
</dbReference>
<dbReference type="EMBL" id="CP043420">
    <property type="protein sequence ID" value="QEL12866.1"/>
    <property type="molecule type" value="Genomic_DNA"/>
</dbReference>
<evidence type="ECO:0000256" key="5">
    <source>
        <dbReference type="ARBA" id="ARBA00022989"/>
    </source>
</evidence>
<dbReference type="AlphaFoldDB" id="A0A1S1NZ18"/>
<evidence type="ECO:0000256" key="1">
    <source>
        <dbReference type="ARBA" id="ARBA00004651"/>
    </source>
</evidence>
<evidence type="ECO:0000256" key="6">
    <source>
        <dbReference type="ARBA" id="ARBA00023136"/>
    </source>
</evidence>
<gene>
    <name evidence="7" type="ORF">FY550_12475</name>
</gene>
<dbReference type="Proteomes" id="UP000322553">
    <property type="component" value="Chromosome"/>
</dbReference>
<evidence type="ECO:0000256" key="3">
    <source>
        <dbReference type="ARBA" id="ARBA00022475"/>
    </source>
</evidence>
<evidence type="ECO:0000256" key="4">
    <source>
        <dbReference type="ARBA" id="ARBA00022692"/>
    </source>
</evidence>
<keyword evidence="5" id="KW-1133">Transmembrane helix</keyword>
<dbReference type="InterPro" id="IPR000515">
    <property type="entry name" value="MetI-like"/>
</dbReference>
<dbReference type="PANTHER" id="PTHR30043:SF1">
    <property type="entry name" value="ABC TRANSPORT SYSTEM PERMEASE PROTEIN P69"/>
    <property type="match status" value="1"/>
</dbReference>
<dbReference type="PANTHER" id="PTHR30043">
    <property type="entry name" value="PHOSPHONATES TRANSPORT SYSTEM PERMEASE PROTEIN"/>
    <property type="match status" value="1"/>
</dbReference>
<name>A0A1S1NZ18_9GAMM</name>
<keyword evidence="8" id="KW-1185">Reference proteome</keyword>
<dbReference type="KEGG" id="kuy:FY550_12475"/>
<dbReference type="Gene3D" id="1.10.3720.10">
    <property type="entry name" value="MetI-like"/>
    <property type="match status" value="2"/>
</dbReference>
<evidence type="ECO:0000313" key="8">
    <source>
        <dbReference type="Proteomes" id="UP000322553"/>
    </source>
</evidence>
<dbReference type="GO" id="GO:0005886">
    <property type="term" value="C:plasma membrane"/>
    <property type="evidence" value="ECO:0007669"/>
    <property type="project" value="UniProtKB-SubCell"/>
</dbReference>
<dbReference type="GO" id="GO:0055085">
    <property type="term" value="P:transmembrane transport"/>
    <property type="evidence" value="ECO:0007669"/>
    <property type="project" value="InterPro"/>
</dbReference>
<proteinExistence type="predicted"/>
<evidence type="ECO:0000313" key="7">
    <source>
        <dbReference type="EMBL" id="QEL12866.1"/>
    </source>
</evidence>